<protein>
    <recommendedName>
        <fullName evidence="3">Pseudouridine synthase RsuA/RluA-like domain-containing protein</fullName>
    </recommendedName>
</protein>
<dbReference type="Proteomes" id="UP000663823">
    <property type="component" value="Unassembled WGS sequence"/>
</dbReference>
<gene>
    <name evidence="5" type="ORF">OTI717_LOCUS1877</name>
    <name evidence="4" type="ORF">RFH988_LOCUS9119</name>
</gene>
<dbReference type="CDD" id="cd02557">
    <property type="entry name" value="PseudoU_synth_ScRIB2"/>
    <property type="match status" value="1"/>
</dbReference>
<organism evidence="4 6">
    <name type="scientific">Rotaria sordida</name>
    <dbReference type="NCBI Taxonomy" id="392033"/>
    <lineage>
        <taxon>Eukaryota</taxon>
        <taxon>Metazoa</taxon>
        <taxon>Spiralia</taxon>
        <taxon>Gnathifera</taxon>
        <taxon>Rotifera</taxon>
        <taxon>Eurotatoria</taxon>
        <taxon>Bdelloidea</taxon>
        <taxon>Philodinida</taxon>
        <taxon>Philodinidae</taxon>
        <taxon>Rotaria</taxon>
    </lineage>
</organism>
<name>A0A813ZV27_9BILA</name>
<sequence length="497" mass="58958">MTDKEPSKKEKFRQETKEERRIKFKERRRKKAESKLVGFRQSTNYIDSTLTNESIYYIDLQSPKLRKVYPYFFTWITYAKERWYGRTIEDVFQHELRRAILKQNFNDIIRNGLVRINGQCIEKNYIIKNGDKLEHFTHRHEVPVINQKFNILINNEDYLVIDKPCSIPVHPCGKYRFNTVLAILHYEYQLSNLRTVHRLDRMTSGILIMAKSAEKARAINFNADRLSTNGVDKLYLCRVRGEFPYINQIVRVDQPIETFSFQLGLTKIGGNKQCQTLFRHVTYEELKQQQEIYGKFIFDLINETNEKNIETAIDESLYKYTDQDETKTSLVLCRPLSGRMHQIRVHLQYLGFPIVNDPLYNAPDIWGPSNGQYGQYEHSNEYVIETFIKRHSCEYWLLNDIDNDDDETINLNGKRIVEQDEEHIHDDVKRIKTEELTIIDVNDDNAVKTYIKEHCFECLNRFREPSPDDLVMFLHALQYKISDVTTFTSSLPEWAQI</sequence>
<dbReference type="PANTHER" id="PTHR21600">
    <property type="entry name" value="MITOCHONDRIAL RNA PSEUDOURIDINE SYNTHASE"/>
    <property type="match status" value="1"/>
</dbReference>
<dbReference type="InterPro" id="IPR006224">
    <property type="entry name" value="PsdUridine_synth_RluA-like_CS"/>
</dbReference>
<dbReference type="GO" id="GO:0000455">
    <property type="term" value="P:enzyme-directed rRNA pseudouridine synthesis"/>
    <property type="evidence" value="ECO:0007669"/>
    <property type="project" value="TreeGrafter"/>
</dbReference>
<feature type="region of interest" description="Disordered" evidence="2">
    <location>
        <begin position="1"/>
        <end position="28"/>
    </location>
</feature>
<dbReference type="Gene3D" id="3.30.2350.10">
    <property type="entry name" value="Pseudouridine synthase"/>
    <property type="match status" value="1"/>
</dbReference>
<dbReference type="GO" id="GO:0009982">
    <property type="term" value="F:pseudouridine synthase activity"/>
    <property type="evidence" value="ECO:0007669"/>
    <property type="project" value="InterPro"/>
</dbReference>
<dbReference type="OrthoDB" id="424794at2759"/>
<feature type="compositionally biased region" description="Basic and acidic residues" evidence="2">
    <location>
        <begin position="1"/>
        <end position="21"/>
    </location>
</feature>
<evidence type="ECO:0000256" key="2">
    <source>
        <dbReference type="SAM" id="MobiDB-lite"/>
    </source>
</evidence>
<dbReference type="AlphaFoldDB" id="A0A813ZV27"/>
<dbReference type="EMBL" id="CAJNOO010000318">
    <property type="protein sequence ID" value="CAF0903652.1"/>
    <property type="molecule type" value="Genomic_DNA"/>
</dbReference>
<dbReference type="Proteomes" id="UP000663882">
    <property type="component" value="Unassembled WGS sequence"/>
</dbReference>
<dbReference type="InterPro" id="IPR050188">
    <property type="entry name" value="RluA_PseudoU_synthase"/>
</dbReference>
<dbReference type="PROSITE" id="PS01129">
    <property type="entry name" value="PSI_RLU"/>
    <property type="match status" value="1"/>
</dbReference>
<dbReference type="CDD" id="cd00165">
    <property type="entry name" value="S4"/>
    <property type="match status" value="1"/>
</dbReference>
<accession>A0A813ZV27</accession>
<feature type="domain" description="Pseudouridine synthase RsuA/RluA-like" evidence="3">
    <location>
        <begin position="157"/>
        <end position="348"/>
    </location>
</feature>
<dbReference type="SUPFAM" id="SSF55120">
    <property type="entry name" value="Pseudouridine synthase"/>
    <property type="match status" value="1"/>
</dbReference>
<evidence type="ECO:0000313" key="5">
    <source>
        <dbReference type="EMBL" id="CAF3504096.1"/>
    </source>
</evidence>
<dbReference type="EMBL" id="CAJOAX010000085">
    <property type="protein sequence ID" value="CAF3504096.1"/>
    <property type="molecule type" value="Genomic_DNA"/>
</dbReference>
<evidence type="ECO:0000313" key="6">
    <source>
        <dbReference type="Proteomes" id="UP000663882"/>
    </source>
</evidence>
<dbReference type="PROSITE" id="PS50889">
    <property type="entry name" value="S4"/>
    <property type="match status" value="1"/>
</dbReference>
<evidence type="ECO:0000313" key="4">
    <source>
        <dbReference type="EMBL" id="CAF0903652.1"/>
    </source>
</evidence>
<proteinExistence type="predicted"/>
<dbReference type="PANTHER" id="PTHR21600:SF40">
    <property type="entry name" value="PSEUDOURIDYLATE SYNTHASE RPUSD2"/>
    <property type="match status" value="1"/>
</dbReference>
<reference evidence="4" key="1">
    <citation type="submission" date="2021-02" db="EMBL/GenBank/DDBJ databases">
        <authorList>
            <person name="Nowell W R."/>
        </authorList>
    </citation>
    <scope>NUCLEOTIDE SEQUENCE</scope>
</reference>
<evidence type="ECO:0000256" key="1">
    <source>
        <dbReference type="PROSITE-ProRule" id="PRU00182"/>
    </source>
</evidence>
<dbReference type="InterPro" id="IPR020103">
    <property type="entry name" value="PsdUridine_synth_cat_dom_sf"/>
</dbReference>
<keyword evidence="1" id="KW-0694">RNA-binding</keyword>
<dbReference type="GO" id="GO:0003723">
    <property type="term" value="F:RNA binding"/>
    <property type="evidence" value="ECO:0007669"/>
    <property type="project" value="UniProtKB-KW"/>
</dbReference>
<dbReference type="Pfam" id="PF00849">
    <property type="entry name" value="PseudoU_synth_2"/>
    <property type="match status" value="1"/>
</dbReference>
<dbReference type="InterPro" id="IPR006145">
    <property type="entry name" value="PsdUridine_synth_RsuA/RluA"/>
</dbReference>
<evidence type="ECO:0000259" key="3">
    <source>
        <dbReference type="Pfam" id="PF00849"/>
    </source>
</evidence>
<comment type="caution">
    <text evidence="4">The sequence shown here is derived from an EMBL/GenBank/DDBJ whole genome shotgun (WGS) entry which is preliminary data.</text>
</comment>